<dbReference type="GO" id="GO:0006355">
    <property type="term" value="P:regulation of DNA-templated transcription"/>
    <property type="evidence" value="ECO:0007669"/>
    <property type="project" value="InterPro"/>
</dbReference>
<keyword evidence="1 2" id="KW-0238">DNA-binding</keyword>
<sequence length="253" mass="28054">MKTGHGDQQAYFCPVLYTLTLFKDESRHTVELGYSGGRLLERLIQAPGQVIDRETLVAYAWSDRVVGPGSLNQQVYTLRKMLGDEKNLQIIQTVPRRGYRFNPAFIIEKTPEQPLQQPATPALEQVPVMAAPVRSGLRRKAMAVSATLAVITGYFFASPSTELYASLQKTGNSSVVYVEQQQPKVNELISKTRALSERMINLSEEPVELAIVGSANGYYQVHCSHNTGTNNTLILHANEIQSVSDTRLLSCVQ</sequence>
<evidence type="ECO:0000259" key="3">
    <source>
        <dbReference type="PROSITE" id="PS51755"/>
    </source>
</evidence>
<evidence type="ECO:0000313" key="4">
    <source>
        <dbReference type="EMBL" id="SEE99734.1"/>
    </source>
</evidence>
<dbReference type="AlphaFoldDB" id="A0A1H5NE15"/>
<dbReference type="GO" id="GO:0000160">
    <property type="term" value="P:phosphorelay signal transduction system"/>
    <property type="evidence" value="ECO:0007669"/>
    <property type="project" value="InterPro"/>
</dbReference>
<dbReference type="InterPro" id="IPR001867">
    <property type="entry name" value="OmpR/PhoB-type_DNA-bd"/>
</dbReference>
<dbReference type="InterPro" id="IPR016032">
    <property type="entry name" value="Sig_transdc_resp-reg_C-effctor"/>
</dbReference>
<dbReference type="GO" id="GO:0003677">
    <property type="term" value="F:DNA binding"/>
    <property type="evidence" value="ECO:0007669"/>
    <property type="project" value="UniProtKB-UniRule"/>
</dbReference>
<proteinExistence type="predicted"/>
<evidence type="ECO:0000256" key="1">
    <source>
        <dbReference type="ARBA" id="ARBA00023125"/>
    </source>
</evidence>
<keyword evidence="5" id="KW-1185">Reference proteome</keyword>
<dbReference type="EMBL" id="FNUD01000002">
    <property type="protein sequence ID" value="SEE99734.1"/>
    <property type="molecule type" value="Genomic_DNA"/>
</dbReference>
<dbReference type="SMART" id="SM00862">
    <property type="entry name" value="Trans_reg_C"/>
    <property type="match status" value="1"/>
</dbReference>
<dbReference type="Pfam" id="PF00486">
    <property type="entry name" value="Trans_reg_C"/>
    <property type="match status" value="1"/>
</dbReference>
<dbReference type="SUPFAM" id="SSF46894">
    <property type="entry name" value="C-terminal effector domain of the bipartite response regulators"/>
    <property type="match status" value="1"/>
</dbReference>
<reference evidence="4" key="1">
    <citation type="submission" date="2016-10" db="EMBL/GenBank/DDBJ databases">
        <authorList>
            <person name="Varghese N."/>
            <person name="Submissions S."/>
        </authorList>
    </citation>
    <scope>NUCLEOTIDE SEQUENCE [LARGE SCALE GENOMIC DNA]</scope>
    <source>
        <strain evidence="4">LMG 25555</strain>
    </source>
</reference>
<dbReference type="Proteomes" id="UP000183613">
    <property type="component" value="Unassembled WGS sequence"/>
</dbReference>
<evidence type="ECO:0000313" key="5">
    <source>
        <dbReference type="Proteomes" id="UP000183613"/>
    </source>
</evidence>
<comment type="caution">
    <text evidence="4">The sequence shown here is derived from an EMBL/GenBank/DDBJ whole genome shotgun (WGS) entry which is preliminary data.</text>
</comment>
<name>A0A1H5NE15_PSEDM</name>
<feature type="domain" description="OmpR/PhoB-type" evidence="3">
    <location>
        <begin position="1"/>
        <end position="103"/>
    </location>
</feature>
<dbReference type="CDD" id="cd00383">
    <property type="entry name" value="trans_reg_C"/>
    <property type="match status" value="1"/>
</dbReference>
<organism evidence="4 5">
    <name type="scientific">Pseudomonas deceptionensis</name>
    <dbReference type="NCBI Taxonomy" id="882211"/>
    <lineage>
        <taxon>Bacteria</taxon>
        <taxon>Pseudomonadati</taxon>
        <taxon>Pseudomonadota</taxon>
        <taxon>Gammaproteobacteria</taxon>
        <taxon>Pseudomonadales</taxon>
        <taxon>Pseudomonadaceae</taxon>
        <taxon>Pseudomonas</taxon>
    </lineage>
</organism>
<dbReference type="InterPro" id="IPR036388">
    <property type="entry name" value="WH-like_DNA-bd_sf"/>
</dbReference>
<accession>A0A1H5NE15</accession>
<feature type="DNA-binding region" description="OmpR/PhoB-type" evidence="2">
    <location>
        <begin position="1"/>
        <end position="103"/>
    </location>
</feature>
<protein>
    <submittedName>
        <fullName evidence="4">DNA-binding winged helix-turn-helix (WHTH) domain-containing protein</fullName>
    </submittedName>
</protein>
<gene>
    <name evidence="4" type="ORF">SAMN04489800_3453</name>
</gene>
<dbReference type="PROSITE" id="PS51755">
    <property type="entry name" value="OMPR_PHOB"/>
    <property type="match status" value="1"/>
</dbReference>
<evidence type="ECO:0000256" key="2">
    <source>
        <dbReference type="PROSITE-ProRule" id="PRU01091"/>
    </source>
</evidence>
<dbReference type="Gene3D" id="1.10.10.10">
    <property type="entry name" value="Winged helix-like DNA-binding domain superfamily/Winged helix DNA-binding domain"/>
    <property type="match status" value="1"/>
</dbReference>